<keyword evidence="5" id="KW-0732">Signal</keyword>
<organism evidence="7 8">
    <name type="scientific">Halomonas cibimaris</name>
    <dbReference type="NCBI Taxonomy" id="657012"/>
    <lineage>
        <taxon>Bacteria</taxon>
        <taxon>Pseudomonadati</taxon>
        <taxon>Pseudomonadota</taxon>
        <taxon>Gammaproteobacteria</taxon>
        <taxon>Oceanospirillales</taxon>
        <taxon>Halomonadaceae</taxon>
        <taxon>Halomonas</taxon>
    </lineage>
</organism>
<dbReference type="PROSITE" id="PS51007">
    <property type="entry name" value="CYTC"/>
    <property type="match status" value="1"/>
</dbReference>
<dbReference type="SUPFAM" id="SSF46626">
    <property type="entry name" value="Cytochrome c"/>
    <property type="match status" value="1"/>
</dbReference>
<name>A0ABP7LS45_9GAMM</name>
<keyword evidence="3 4" id="KW-0408">Iron</keyword>
<evidence type="ECO:0000256" key="2">
    <source>
        <dbReference type="ARBA" id="ARBA00022723"/>
    </source>
</evidence>
<evidence type="ECO:0000313" key="7">
    <source>
        <dbReference type="EMBL" id="GAA3905904.1"/>
    </source>
</evidence>
<evidence type="ECO:0000313" key="8">
    <source>
        <dbReference type="Proteomes" id="UP001500133"/>
    </source>
</evidence>
<comment type="caution">
    <text evidence="7">The sequence shown here is derived from an EMBL/GenBank/DDBJ whole genome shotgun (WGS) entry which is preliminary data.</text>
</comment>
<reference evidence="8" key="1">
    <citation type="journal article" date="2019" name="Int. J. Syst. Evol. Microbiol.">
        <title>The Global Catalogue of Microorganisms (GCM) 10K type strain sequencing project: providing services to taxonomists for standard genome sequencing and annotation.</title>
        <authorList>
            <consortium name="The Broad Institute Genomics Platform"/>
            <consortium name="The Broad Institute Genome Sequencing Center for Infectious Disease"/>
            <person name="Wu L."/>
            <person name="Ma J."/>
        </authorList>
    </citation>
    <scope>NUCLEOTIDE SEQUENCE [LARGE SCALE GENOMIC DNA]</scope>
    <source>
        <strain evidence="8">JCM 16914</strain>
    </source>
</reference>
<dbReference type="Gene3D" id="1.10.760.10">
    <property type="entry name" value="Cytochrome c-like domain"/>
    <property type="match status" value="1"/>
</dbReference>
<dbReference type="PIRSF" id="PIRSF028099">
    <property type="entry name" value="DUF1111"/>
    <property type="match status" value="1"/>
</dbReference>
<dbReference type="RefSeq" id="WP_344703966.1">
    <property type="nucleotide sequence ID" value="NZ_BAAAZT010000069.1"/>
</dbReference>
<dbReference type="PANTHER" id="PTHR30600:SF4">
    <property type="entry name" value="CYTOCHROME C DOMAIN-CONTAINING PROTEIN"/>
    <property type="match status" value="1"/>
</dbReference>
<feature type="signal peptide" evidence="5">
    <location>
        <begin position="1"/>
        <end position="25"/>
    </location>
</feature>
<feature type="domain" description="Cytochrome c" evidence="6">
    <location>
        <begin position="346"/>
        <end position="478"/>
    </location>
</feature>
<evidence type="ECO:0000256" key="4">
    <source>
        <dbReference type="PROSITE-ProRule" id="PRU00433"/>
    </source>
</evidence>
<dbReference type="Proteomes" id="UP001500133">
    <property type="component" value="Unassembled WGS sequence"/>
</dbReference>
<feature type="chain" id="PRO_5046650696" evidence="5">
    <location>
        <begin position="26"/>
        <end position="478"/>
    </location>
</feature>
<evidence type="ECO:0000256" key="3">
    <source>
        <dbReference type="ARBA" id="ARBA00023004"/>
    </source>
</evidence>
<keyword evidence="2 4" id="KW-0479">Metal-binding</keyword>
<keyword evidence="1 4" id="KW-0349">Heme</keyword>
<proteinExistence type="predicted"/>
<dbReference type="InterPro" id="IPR051395">
    <property type="entry name" value="Cytochrome_c_Peroxidase/MauG"/>
</dbReference>
<dbReference type="Pfam" id="PF06537">
    <property type="entry name" value="DHOR"/>
    <property type="match status" value="1"/>
</dbReference>
<gene>
    <name evidence="7" type="ORF">GCM10022228_15180</name>
</gene>
<sequence length="478" mass="51346">MTSPSLTLIAGLALSGLTLAAPAFAADAAGASTAGGFPVQETRLTGGAGSVEQFDHNAYSLPLDNLAMTKRLDFSVGNSFFRNPWVVAPSSTAARDGLGPLFNTNSCQGCHIKDGRGHPPTGDETPIALFLRLSLPAEQGDDETLKKLGVVPVPGYGRQLQTAAIPGAEPEGNMVIEHEAREVTLEGGETVTLTEPRYRIEAPAYGALPEDLKTSPRLAPPMTGLGLLSAISDDDLRAAADPDDANNDGISGRINHVWDERRQETMVGRFGWKAGEPSVEQQSMHAFAGDMGLTSSLAPATDCTAAQRCDEFESGGKPEVSDKVADFITFYAESLAVPMRRNMDDPTVAQGARQFNRLGCAACHTPRQQTADDASRAALAGQTIWPYSDLLLHDMGEGLADNRAEFEATGQEWRTPPLWGIGLAQTVNPRARFLHDGRAKTLEEAILWHGGEAEPARERYRKLLKSERQSVLRFLESL</sequence>
<dbReference type="InterPro" id="IPR036909">
    <property type="entry name" value="Cyt_c-like_dom_sf"/>
</dbReference>
<accession>A0ABP7LS45</accession>
<evidence type="ECO:0000256" key="1">
    <source>
        <dbReference type="ARBA" id="ARBA00022617"/>
    </source>
</evidence>
<evidence type="ECO:0000259" key="6">
    <source>
        <dbReference type="PROSITE" id="PS51007"/>
    </source>
</evidence>
<keyword evidence="8" id="KW-1185">Reference proteome</keyword>
<dbReference type="InterPro" id="IPR009056">
    <property type="entry name" value="Cyt_c-like_dom"/>
</dbReference>
<dbReference type="EMBL" id="BAAAZT010000069">
    <property type="protein sequence ID" value="GAA3905904.1"/>
    <property type="molecule type" value="Genomic_DNA"/>
</dbReference>
<evidence type="ECO:0000256" key="5">
    <source>
        <dbReference type="SAM" id="SignalP"/>
    </source>
</evidence>
<dbReference type="PANTHER" id="PTHR30600">
    <property type="entry name" value="CYTOCHROME C PEROXIDASE-RELATED"/>
    <property type="match status" value="1"/>
</dbReference>
<protein>
    <submittedName>
        <fullName evidence="7">Di-heme oxidoredictase family protein</fullName>
    </submittedName>
</protein>
<dbReference type="InterPro" id="IPR010538">
    <property type="entry name" value="DHOR"/>
</dbReference>